<dbReference type="Proteomes" id="UP000076848">
    <property type="component" value="Unassembled WGS sequence"/>
</dbReference>
<dbReference type="GO" id="GO:0004553">
    <property type="term" value="F:hydrolase activity, hydrolyzing O-glycosyl compounds"/>
    <property type="evidence" value="ECO:0007669"/>
    <property type="project" value="InterPro"/>
</dbReference>
<dbReference type="Gene3D" id="3.40.50.2000">
    <property type="entry name" value="Glycogen Phosphorylase B"/>
    <property type="match status" value="2"/>
</dbReference>
<dbReference type="RefSeq" id="WP_066134640.1">
    <property type="nucleotide sequence ID" value="NZ_FKIF01000010.1"/>
</dbReference>
<dbReference type="InterPro" id="IPR029767">
    <property type="entry name" value="WecB-like"/>
</dbReference>
<dbReference type="AlphaFoldDB" id="A0A157SWL6"/>
<dbReference type="PANTHER" id="PTHR43174:SF3">
    <property type="entry name" value="UDP-N-ACETYLGLUCOSAMINE 2-EPIMERASE"/>
    <property type="match status" value="1"/>
</dbReference>
<protein>
    <submittedName>
        <fullName evidence="2">Polysialic acid biosynthesis protein P7</fullName>
    </submittedName>
</protein>
<dbReference type="STRING" id="288768.SAMEA3906486_05547"/>
<feature type="domain" description="UDP-N-acetylglucosamine 2-epimerase" evidence="1">
    <location>
        <begin position="23"/>
        <end position="368"/>
    </location>
</feature>
<evidence type="ECO:0000313" key="3">
    <source>
        <dbReference type="Proteomes" id="UP000076848"/>
    </source>
</evidence>
<keyword evidence="3" id="KW-1185">Reference proteome</keyword>
<dbReference type="OrthoDB" id="9803238at2"/>
<accession>A0A157SWL6</accession>
<evidence type="ECO:0000313" key="2">
    <source>
        <dbReference type="EMBL" id="SAI74829.1"/>
    </source>
</evidence>
<dbReference type="SUPFAM" id="SSF53756">
    <property type="entry name" value="UDP-Glycosyltransferase/glycogen phosphorylase"/>
    <property type="match status" value="1"/>
</dbReference>
<dbReference type="PANTHER" id="PTHR43174">
    <property type="entry name" value="UDP-N-ACETYLGLUCOSAMINE 2-EPIMERASE"/>
    <property type="match status" value="1"/>
</dbReference>
<proteinExistence type="predicted"/>
<dbReference type="NCBIfam" id="TIGR03568">
    <property type="entry name" value="NeuC_NnaA"/>
    <property type="match status" value="1"/>
</dbReference>
<gene>
    <name evidence="2" type="primary">neuC_1</name>
    <name evidence="2" type="ORF">SAMEA3906486_05547</name>
</gene>
<dbReference type="InterPro" id="IPR003331">
    <property type="entry name" value="UDP_GlcNAc_Epimerase_2_dom"/>
</dbReference>
<reference evidence="2 3" key="1">
    <citation type="submission" date="2016-04" db="EMBL/GenBank/DDBJ databases">
        <authorList>
            <consortium name="Pathogen Informatics"/>
        </authorList>
    </citation>
    <scope>NUCLEOTIDE SEQUENCE [LARGE SCALE GENOMIC DNA]</scope>
    <source>
        <strain evidence="2 3">H050680373</strain>
    </source>
</reference>
<name>A0A157SWL6_9BORD</name>
<organism evidence="2 3">
    <name type="scientific">Bordetella ansorpii</name>
    <dbReference type="NCBI Taxonomy" id="288768"/>
    <lineage>
        <taxon>Bacteria</taxon>
        <taxon>Pseudomonadati</taxon>
        <taxon>Pseudomonadota</taxon>
        <taxon>Betaproteobacteria</taxon>
        <taxon>Burkholderiales</taxon>
        <taxon>Alcaligenaceae</taxon>
        <taxon>Bordetella</taxon>
    </lineage>
</organism>
<evidence type="ECO:0000259" key="1">
    <source>
        <dbReference type="Pfam" id="PF02350"/>
    </source>
</evidence>
<dbReference type="CDD" id="cd03786">
    <property type="entry name" value="GTB_UDP-GlcNAc_2-Epimerase"/>
    <property type="match status" value="1"/>
</dbReference>
<dbReference type="EMBL" id="FKIF01000010">
    <property type="protein sequence ID" value="SAI74829.1"/>
    <property type="molecule type" value="Genomic_DNA"/>
</dbReference>
<dbReference type="InterPro" id="IPR020004">
    <property type="entry name" value="UDP-GlcNAc_Epase"/>
</dbReference>
<dbReference type="Pfam" id="PF02350">
    <property type="entry name" value="Epimerase_2"/>
    <property type="match status" value="1"/>
</dbReference>
<dbReference type="GO" id="GO:0006047">
    <property type="term" value="P:UDP-N-acetylglucosamine metabolic process"/>
    <property type="evidence" value="ECO:0007669"/>
    <property type="project" value="InterPro"/>
</dbReference>
<sequence>MNRRICVVTGTRAEYGLLKWLMHELKADSSVQLQVLATGAHLAPEFGYTYREIEADGFVIDRKVEMLLSSDTPSAISRSMALGLIGYADAFEQLRPDVVVILGDRYEMLSVAAAAMVARIPIAHLHGGETTEGAFDEAIRHCITKMSQLHFTGAPEYRNRVLQLGEAPERVFMFGGLGVDAIKRVSLMPRGELEQSLGLVFRRRNLLVTFHPVTLDSLSSDHQMQEMLAALESLDDTTIIFTMPNADTGGRGLAKLVEDFARQQPNVHVYASLGQRRYLSCMQFVDAVVGNSSSGIAEAPSFGIGTINIGSRQKGRLSACSVIDCDPTRTSIRIAIERLYSPAFQELLGLAVNPYGDGGASQRIAKVLANHPLDGLTMKAFHDIQFS</sequence>